<evidence type="ECO:0000313" key="1">
    <source>
        <dbReference type="EMBL" id="LAA25212.1"/>
    </source>
</evidence>
<organism evidence="1">
    <name type="scientific">Micrurus carvalhoi</name>
    <dbReference type="NCBI Taxonomy" id="3147026"/>
    <lineage>
        <taxon>Eukaryota</taxon>
        <taxon>Metazoa</taxon>
        <taxon>Chordata</taxon>
        <taxon>Craniata</taxon>
        <taxon>Vertebrata</taxon>
        <taxon>Euteleostomi</taxon>
        <taxon>Lepidosauria</taxon>
        <taxon>Squamata</taxon>
        <taxon>Bifurcata</taxon>
        <taxon>Unidentata</taxon>
        <taxon>Episquamata</taxon>
        <taxon>Toxicofera</taxon>
        <taxon>Serpentes</taxon>
        <taxon>Colubroidea</taxon>
        <taxon>Elapidae</taxon>
        <taxon>Elapinae</taxon>
        <taxon>Micrurus</taxon>
    </lineage>
</organism>
<protein>
    <submittedName>
        <fullName evidence="1">Uncharacterized protein</fullName>
    </submittedName>
</protein>
<proteinExistence type="predicted"/>
<dbReference type="AlphaFoldDB" id="A0A2H6N5Y5"/>
<reference evidence="1" key="2">
    <citation type="submission" date="2017-12" db="EMBL/GenBank/DDBJ databases">
        <title>Coralsnake Venomics: Analyses of Venom Gland Transcriptomes and Proteomes of Six Brazilian Taxa.</title>
        <authorList>
            <person name="Aird S.D."/>
            <person name="Jorge da Silva N."/>
            <person name="Qiu L."/>
            <person name="Villar-Briones A."/>
            <person name="Aparecida-Saddi V."/>
            <person name="Campos-Telles M.P."/>
            <person name="Grau M."/>
            <person name="Mikheyev A.S."/>
        </authorList>
    </citation>
    <scope>NUCLEOTIDE SEQUENCE</scope>
    <source>
        <tissue evidence="1">Venom_gland</tissue>
    </source>
</reference>
<sequence length="113" mass="12892">MSLFYCHEIAGVPDVVFLLCISPPSCNFPGYLPFLGIEHRVADCCRVNYIVQNRTPICTTYPHRTKSSDSTPHFTYQNLPWKTKTKSISFPLVLIKMPAKRSKFSAALHFLKI</sequence>
<reference evidence="1" key="1">
    <citation type="submission" date="2017-07" db="EMBL/GenBank/DDBJ databases">
        <authorList>
            <person name="Mikheyev A."/>
            <person name="Grau M."/>
        </authorList>
    </citation>
    <scope>NUCLEOTIDE SEQUENCE</scope>
    <source>
        <tissue evidence="1">Venom_gland</tissue>
    </source>
</reference>
<name>A0A2H6N5Y5_9SAUR</name>
<accession>A0A2H6N5Y5</accession>
<dbReference type="EMBL" id="IACI01055424">
    <property type="protein sequence ID" value="LAA25212.1"/>
    <property type="molecule type" value="Transcribed_RNA"/>
</dbReference>